<protein>
    <submittedName>
        <fullName evidence="2">Uncharacterized protein</fullName>
    </submittedName>
</protein>
<dbReference type="Proteomes" id="UP000091956">
    <property type="component" value="Unassembled WGS sequence"/>
</dbReference>
<gene>
    <name evidence="2" type="ORF">VE01_09234</name>
</gene>
<feature type="region of interest" description="Disordered" evidence="1">
    <location>
        <begin position="31"/>
        <end position="51"/>
    </location>
</feature>
<dbReference type="AlphaFoldDB" id="A0A1B8GBF3"/>
<name>A0A1B8GBF3_9PEZI</name>
<evidence type="ECO:0000256" key="1">
    <source>
        <dbReference type="SAM" id="MobiDB-lite"/>
    </source>
</evidence>
<dbReference type="OrthoDB" id="3439627at2759"/>
<reference evidence="2 3" key="1">
    <citation type="submission" date="2016-03" db="EMBL/GenBank/DDBJ databases">
        <title>Comparative genomics of Pseudogymnoascus destructans, the fungus causing white-nose syndrome of bats.</title>
        <authorList>
            <person name="Palmer J.M."/>
            <person name="Drees K.P."/>
            <person name="Foster J.T."/>
            <person name="Lindner D.L."/>
        </authorList>
    </citation>
    <scope>NUCLEOTIDE SEQUENCE [LARGE SCALE GENOMIC DNA]</scope>
    <source>
        <strain evidence="2 3">UAMH 10579</strain>
    </source>
</reference>
<proteinExistence type="predicted"/>
<evidence type="ECO:0000313" key="2">
    <source>
        <dbReference type="EMBL" id="OBT93164.1"/>
    </source>
</evidence>
<accession>A0A1B8GBF3</accession>
<sequence>MANKNRFHPVIESSRVNSEWKADPGLSNLIHESDGCSPGVNRSNKDEPLPESHLAQEVVDNIFDYSTNGNAYLLLPTHVTGNQRFSWEHVPRRRLPILVRLLFR</sequence>
<dbReference type="RefSeq" id="XP_018126897.1">
    <property type="nucleotide sequence ID" value="XM_018278649.2"/>
</dbReference>
<evidence type="ECO:0000313" key="3">
    <source>
        <dbReference type="Proteomes" id="UP000091956"/>
    </source>
</evidence>
<dbReference type="GeneID" id="28842620"/>
<organism evidence="2 3">
    <name type="scientific">Pseudogymnoascus verrucosus</name>
    <dbReference type="NCBI Taxonomy" id="342668"/>
    <lineage>
        <taxon>Eukaryota</taxon>
        <taxon>Fungi</taxon>
        <taxon>Dikarya</taxon>
        <taxon>Ascomycota</taxon>
        <taxon>Pezizomycotina</taxon>
        <taxon>Leotiomycetes</taxon>
        <taxon>Thelebolales</taxon>
        <taxon>Thelebolaceae</taxon>
        <taxon>Pseudogymnoascus</taxon>
    </lineage>
</organism>
<reference evidence="3" key="2">
    <citation type="journal article" date="2018" name="Nat. Commun.">
        <title>Extreme sensitivity to ultraviolet light in the fungal pathogen causing white-nose syndrome of bats.</title>
        <authorList>
            <person name="Palmer J.M."/>
            <person name="Drees K.P."/>
            <person name="Foster J.T."/>
            <person name="Lindner D.L."/>
        </authorList>
    </citation>
    <scope>NUCLEOTIDE SEQUENCE [LARGE SCALE GENOMIC DNA]</scope>
    <source>
        <strain evidence="3">UAMH 10579</strain>
    </source>
</reference>
<dbReference type="EMBL" id="KV460257">
    <property type="protein sequence ID" value="OBT93164.1"/>
    <property type="molecule type" value="Genomic_DNA"/>
</dbReference>
<keyword evidence="3" id="KW-1185">Reference proteome</keyword>